<dbReference type="GO" id="GO:0005737">
    <property type="term" value="C:cytoplasm"/>
    <property type="evidence" value="ECO:0007669"/>
    <property type="project" value="TreeGrafter"/>
</dbReference>
<dbReference type="GO" id="GO:0016887">
    <property type="term" value="F:ATP hydrolysis activity"/>
    <property type="evidence" value="ECO:0007669"/>
    <property type="project" value="InterPro"/>
</dbReference>
<reference evidence="4 5" key="3">
    <citation type="journal article" date="2008" name="BMC Genomics">
        <title>The genome of the versatile nitrogen fixer Azorhizobium caulinodans ORS571.</title>
        <authorList>
            <person name="Lee KB."/>
            <person name="Backer P.D."/>
            <person name="Aono T."/>
            <person name="Liu CT."/>
            <person name="Suzuki S."/>
            <person name="Suzuki T."/>
            <person name="Kaneko T."/>
            <person name="Yamada M."/>
            <person name="Tabata S."/>
            <person name="Kupfer D.M."/>
            <person name="Najar F.Z."/>
            <person name="Wiley G.B."/>
            <person name="Roe B."/>
            <person name="Binnewies T.T."/>
            <person name="Ussery D.W."/>
            <person name="D'Haeze W."/>
            <person name="Herder J.D."/>
            <person name="Gevers D."/>
            <person name="Vereecke D."/>
            <person name="Holsters M."/>
            <person name="Oyaizu H."/>
        </authorList>
    </citation>
    <scope>NUCLEOTIDE SEQUENCE [LARGE SCALE GENOMIC DNA]</scope>
    <source>
        <strain evidence="5">ATCC 43989 / DSM 5975 / JCM 20966 / LMG 6465 / NBRC 14845 / NCIMB 13405 / ORS 571</strain>
    </source>
</reference>
<keyword evidence="5" id="KW-1185">Reference proteome</keyword>
<organism evidence="4 5">
    <name type="scientific">Azorhizobium caulinodans (strain ATCC 43989 / DSM 5975 / JCM 20966 / LMG 6465 / NBRC 14845 / NCIMB 13405 / ORS 571)</name>
    <dbReference type="NCBI Taxonomy" id="438753"/>
    <lineage>
        <taxon>Bacteria</taxon>
        <taxon>Pseudomonadati</taxon>
        <taxon>Pseudomonadota</taxon>
        <taxon>Alphaproteobacteria</taxon>
        <taxon>Hyphomicrobiales</taxon>
        <taxon>Xanthobacteraceae</taxon>
        <taxon>Azorhizobium</taxon>
    </lineage>
</organism>
<gene>
    <name evidence="4" type="ordered locus">AZC_4017</name>
</gene>
<dbReference type="STRING" id="438753.AZC_4017"/>
<dbReference type="GO" id="GO:0005524">
    <property type="term" value="F:ATP binding"/>
    <property type="evidence" value="ECO:0007669"/>
    <property type="project" value="UniProtKB-KW"/>
</dbReference>
<evidence type="ECO:0000256" key="2">
    <source>
        <dbReference type="ARBA" id="ARBA00022840"/>
    </source>
</evidence>
<dbReference type="PANTHER" id="PTHR12169">
    <property type="entry name" value="ATPASE N2B"/>
    <property type="match status" value="1"/>
</dbReference>
<reference evidence="4 5" key="1">
    <citation type="journal article" date="2007" name="Appl. Environ. Microbiol.">
        <title>Rhizobial factors required for stem nodule maturation and maintenance in Sesbania rostrata-Azorhizobium caulinodans ORS571 symbiosis.</title>
        <authorList>
            <person name="Suzuki S."/>
            <person name="Aono T."/>
            <person name="Lee KB."/>
            <person name="Suzuki T."/>
            <person name="Liu CT."/>
            <person name="Miwa H."/>
            <person name="Wakao S."/>
            <person name="Iki T."/>
            <person name="Oyaizu H."/>
        </authorList>
    </citation>
    <scope>NUCLEOTIDE SEQUENCE [LARGE SCALE GENOMIC DNA]</scope>
    <source>
        <strain evidence="5">ATCC 43989 / DSM 5975 / JCM 20966 / LMG 6465 / NBRC 14845 / NCIMB 13405 / ORS 571</strain>
    </source>
</reference>
<reference evidence="5" key="2">
    <citation type="submission" date="2007-04" db="EMBL/GenBank/DDBJ databases">
        <title>Complete genome sequence of the nitrogen-fixing bacterium Azorhizobium caulinodans ORS571.</title>
        <authorList>
            <person name="Lee K.B."/>
            <person name="Backer P.D."/>
            <person name="Aono T."/>
            <person name="Liu C.T."/>
            <person name="Suzuki S."/>
            <person name="Suzuki T."/>
            <person name="Kaneko T."/>
            <person name="Yamada M."/>
            <person name="Tabata S."/>
            <person name="Kupfer D.M."/>
            <person name="Najar F.Z."/>
            <person name="Wiley G.B."/>
            <person name="Roe B."/>
            <person name="Binnewies T."/>
            <person name="Ussery D."/>
            <person name="Vereecke D."/>
            <person name="Gevers D."/>
            <person name="Holsters M."/>
            <person name="Oyaizu H."/>
        </authorList>
    </citation>
    <scope>NUCLEOTIDE SEQUENCE [LARGE SCALE GENOMIC DNA]</scope>
    <source>
        <strain evidence="5">ATCC 43989 / DSM 5975 / JCM 20966 / LMG 6465 / NBRC 14845 / NCIMB 13405 / ORS 571</strain>
    </source>
</reference>
<dbReference type="NCBIfam" id="NF040713">
    <property type="entry name" value="ZapE"/>
    <property type="match status" value="1"/>
</dbReference>
<keyword evidence="2" id="KW-0067">ATP-binding</keyword>
<evidence type="ECO:0000256" key="3">
    <source>
        <dbReference type="SAM" id="MobiDB-lite"/>
    </source>
</evidence>
<evidence type="ECO:0000313" key="5">
    <source>
        <dbReference type="Proteomes" id="UP000000270"/>
    </source>
</evidence>
<dbReference type="AlphaFoldDB" id="A8ILC9"/>
<sequence>MVAAGEIREDAAQAAVVDALARLEQALKDSSLARKGSALGWLFHRRTVTAPPKGLYIYGRVGRGKTMLMDLFFESISFVARRRSHFHEFMADVHDRIYKEREGQKKGERKTGDPIVPVAASIAAEAKVLCFDEFHVTDIADAMILGRLFQHLFSAGVVLVATSNVAPKDLYAGGLNRALFLPFIDMIVQKTDVLALDASTDYRMEKLDGIKVWHAPLGTEADAAVEAAWLHLAGPDGGAPYELHMKGRTLAVPRAGGGAARFTFADLCEHPLGASDYLRLAHTFHTLVVEHIPVLNPEKRNEAKRFITLIDALYDNNVKLVASADAEPEGLYVGADGTEGFEFARTVSRLHEMRSSDYLAQPHGRGDSIASGDATGLVET</sequence>
<dbReference type="Pfam" id="PF03969">
    <property type="entry name" value="AFG1_ATPase"/>
    <property type="match status" value="1"/>
</dbReference>
<proteinExistence type="predicted"/>
<name>A8ILC9_AZOC5</name>
<dbReference type="SUPFAM" id="SSF52540">
    <property type="entry name" value="P-loop containing nucleoside triphosphate hydrolases"/>
    <property type="match status" value="1"/>
</dbReference>
<dbReference type="InterPro" id="IPR027417">
    <property type="entry name" value="P-loop_NTPase"/>
</dbReference>
<dbReference type="KEGG" id="azc:AZC_4017"/>
<accession>A8ILC9</accession>
<dbReference type="HOGENOM" id="CLU_008681_0_1_5"/>
<dbReference type="PANTHER" id="PTHR12169:SF6">
    <property type="entry name" value="AFG1-LIKE ATPASE"/>
    <property type="match status" value="1"/>
</dbReference>
<reference evidence="4 5" key="5">
    <citation type="journal article" date="2010" name="Appl. Environ. Microbiol.">
        <title>phrR-like gene praR of Azorhizobium caulinodans ORS571 is essential for symbiosis with Sesbania rostrata and is involved in expression of reb genes.</title>
        <authorList>
            <person name="Akiba N."/>
            <person name="Aono T."/>
            <person name="Toyazaki H."/>
            <person name="Sato S."/>
            <person name="Oyaizu H."/>
        </authorList>
    </citation>
    <scope>NUCLEOTIDE SEQUENCE [LARGE SCALE GENOMIC DNA]</scope>
    <source>
        <strain evidence="5">ATCC 43989 / DSM 5975 / JCM 20966 / LMG 6465 / NBRC 14845 / NCIMB 13405 / ORS 571</strain>
    </source>
</reference>
<keyword evidence="1" id="KW-0547">Nucleotide-binding</keyword>
<evidence type="ECO:0000313" key="4">
    <source>
        <dbReference type="EMBL" id="BAF90015.1"/>
    </source>
</evidence>
<reference evidence="4 5" key="6">
    <citation type="journal article" date="2011" name="Appl. Environ. Microbiol.">
        <title>Involvement of the azorhizobial chromosome partition gene (parA) in the onset of bacteroid differentiation during Sesbania rostrata stem nodule development.</title>
        <authorList>
            <person name="Liu CT."/>
            <person name="Lee KB."/>
            <person name="Wang YS."/>
            <person name="Peng MH."/>
            <person name="Lee KT."/>
            <person name="Suzuki S."/>
            <person name="Suzuki T."/>
            <person name="Oyaizu H."/>
        </authorList>
    </citation>
    <scope>NUCLEOTIDE SEQUENCE [LARGE SCALE GENOMIC DNA]</scope>
    <source>
        <strain evidence="5">ATCC 43989 / DSM 5975 / JCM 20966 / LMG 6465 / NBRC 14845 / NCIMB 13405 / ORS 571</strain>
    </source>
</reference>
<dbReference type="EMBL" id="AP009384">
    <property type="protein sequence ID" value="BAF90015.1"/>
    <property type="molecule type" value="Genomic_DNA"/>
</dbReference>
<dbReference type="InterPro" id="IPR005654">
    <property type="entry name" value="ATPase_AFG1-like"/>
</dbReference>
<reference evidence="4 5" key="4">
    <citation type="journal article" date="2009" name="Appl. Environ. Microbiol.">
        <title>Comparative genome-wide transcriptional profiling of Azorhizobium caulinodans ORS571 grown under free-living and symbiotic conditions.</title>
        <authorList>
            <person name="Tsukada S."/>
            <person name="Aono T."/>
            <person name="Akiba N."/>
            <person name="Lee KB."/>
            <person name="Liu CT."/>
            <person name="Toyazaki H."/>
            <person name="Oyaizu H."/>
        </authorList>
    </citation>
    <scope>NUCLEOTIDE SEQUENCE [LARGE SCALE GENOMIC DNA]</scope>
    <source>
        <strain evidence="5">ATCC 43989 / DSM 5975 / JCM 20966 / LMG 6465 / NBRC 14845 / NCIMB 13405 / ORS 571</strain>
    </source>
</reference>
<evidence type="ECO:0000256" key="1">
    <source>
        <dbReference type="ARBA" id="ARBA00022741"/>
    </source>
</evidence>
<dbReference type="Proteomes" id="UP000000270">
    <property type="component" value="Chromosome"/>
</dbReference>
<dbReference type="Gene3D" id="3.40.50.300">
    <property type="entry name" value="P-loop containing nucleotide triphosphate hydrolases"/>
    <property type="match status" value="1"/>
</dbReference>
<dbReference type="eggNOG" id="COG1485">
    <property type="taxonomic scope" value="Bacteria"/>
</dbReference>
<protein>
    <submittedName>
        <fullName evidence="4">AFG1-like ATPase</fullName>
    </submittedName>
</protein>
<feature type="region of interest" description="Disordered" evidence="3">
    <location>
        <begin position="359"/>
        <end position="380"/>
    </location>
</feature>